<reference evidence="4" key="1">
    <citation type="journal article" date="2019" name="Int. J. Syst. Evol. Microbiol.">
        <title>The Global Catalogue of Microorganisms (GCM) 10K type strain sequencing project: providing services to taxonomists for standard genome sequencing and annotation.</title>
        <authorList>
            <consortium name="The Broad Institute Genomics Platform"/>
            <consortium name="The Broad Institute Genome Sequencing Center for Infectious Disease"/>
            <person name="Wu L."/>
            <person name="Ma J."/>
        </authorList>
    </citation>
    <scope>NUCLEOTIDE SEQUENCE [LARGE SCALE GENOMIC DNA]</scope>
    <source>
        <strain evidence="4">IBRC-M 10703</strain>
    </source>
</reference>
<gene>
    <name evidence="3" type="ORF">ACFOUV_01770</name>
</gene>
<evidence type="ECO:0000313" key="4">
    <source>
        <dbReference type="Proteomes" id="UP001595772"/>
    </source>
</evidence>
<dbReference type="EMBL" id="JBHSAO010000001">
    <property type="protein sequence ID" value="MFC4022544.1"/>
    <property type="molecule type" value="Genomic_DNA"/>
</dbReference>
<keyword evidence="2" id="KW-1133">Transmembrane helix</keyword>
<keyword evidence="2" id="KW-0812">Transmembrane</keyword>
<feature type="coiled-coil region" evidence="1">
    <location>
        <begin position="40"/>
        <end position="87"/>
    </location>
</feature>
<evidence type="ECO:0000256" key="2">
    <source>
        <dbReference type="SAM" id="Phobius"/>
    </source>
</evidence>
<proteinExistence type="predicted"/>
<keyword evidence="2" id="KW-0472">Membrane</keyword>
<evidence type="ECO:0000313" key="3">
    <source>
        <dbReference type="EMBL" id="MFC4022544.1"/>
    </source>
</evidence>
<protein>
    <recommendedName>
        <fullName evidence="5">Tfp pilus assembly protein PilN</fullName>
    </recommendedName>
</protein>
<keyword evidence="4" id="KW-1185">Reference proteome</keyword>
<dbReference type="Proteomes" id="UP001595772">
    <property type="component" value="Unassembled WGS sequence"/>
</dbReference>
<accession>A0ABV8GWK2</accession>
<organism evidence="3 4">
    <name type="scientific">Oceanobacillus longus</name>
    <dbReference type="NCBI Taxonomy" id="930120"/>
    <lineage>
        <taxon>Bacteria</taxon>
        <taxon>Bacillati</taxon>
        <taxon>Bacillota</taxon>
        <taxon>Bacilli</taxon>
        <taxon>Bacillales</taxon>
        <taxon>Bacillaceae</taxon>
        <taxon>Oceanobacillus</taxon>
    </lineage>
</organism>
<feature type="transmembrane region" description="Helical" evidence="2">
    <location>
        <begin position="16"/>
        <end position="38"/>
    </location>
</feature>
<name>A0ABV8GWK2_9BACI</name>
<comment type="caution">
    <text evidence="3">The sequence shown here is derived from an EMBL/GenBank/DDBJ whole genome shotgun (WGS) entry which is preliminary data.</text>
</comment>
<dbReference type="RefSeq" id="WP_379495052.1">
    <property type="nucleotide sequence ID" value="NZ_JBHSAO010000001.1"/>
</dbReference>
<sequence>MNTEINFIEKEPNKNIASIILGIIFIVLLASAVSVLLYQKNSYDNQLEALESERIQMESVLLEQQKANGTQRQLEQLEQELVTLESEMLPNVELYHEIIGLLSEPEQLLTFDYGTENQLIIDASFPTLHAVADYIAILTEQPYVQDTQLTSSVKMENSYEATLSVIIDSEILVEEFFVND</sequence>
<evidence type="ECO:0008006" key="5">
    <source>
        <dbReference type="Google" id="ProtNLM"/>
    </source>
</evidence>
<keyword evidence="1" id="KW-0175">Coiled coil</keyword>
<evidence type="ECO:0000256" key="1">
    <source>
        <dbReference type="SAM" id="Coils"/>
    </source>
</evidence>